<organism evidence="2 3">
    <name type="scientific">Corynebacterium spheniscorum</name>
    <dbReference type="NCBI Taxonomy" id="185761"/>
    <lineage>
        <taxon>Bacteria</taxon>
        <taxon>Bacillati</taxon>
        <taxon>Actinomycetota</taxon>
        <taxon>Actinomycetes</taxon>
        <taxon>Mycobacteriales</taxon>
        <taxon>Corynebacteriaceae</taxon>
        <taxon>Corynebacterium</taxon>
    </lineage>
</organism>
<keyword evidence="1" id="KW-0472">Membrane</keyword>
<accession>A0A1I2QDD1</accession>
<dbReference type="AlphaFoldDB" id="A0A1I2QDD1"/>
<sequence>MMKILTLPFRLIGWLIGLVFKLITALLAPIALIGGAGFLGYKYFESNPEALEKAKKTAMSKIKGE</sequence>
<keyword evidence="1" id="KW-0812">Transmembrane</keyword>
<reference evidence="2 3" key="1">
    <citation type="submission" date="2016-10" db="EMBL/GenBank/DDBJ databases">
        <authorList>
            <person name="de Groot N.N."/>
        </authorList>
    </citation>
    <scope>NUCLEOTIDE SEQUENCE [LARGE SCALE GENOMIC DNA]</scope>
    <source>
        <strain>J11</strain>
        <strain evidence="3">PG 39</strain>
    </source>
</reference>
<keyword evidence="3" id="KW-1185">Reference proteome</keyword>
<dbReference type="EMBL" id="FOPJ01000002">
    <property type="protein sequence ID" value="SFG26298.1"/>
    <property type="molecule type" value="Genomic_DNA"/>
</dbReference>
<dbReference type="Proteomes" id="UP000199065">
    <property type="component" value="Unassembled WGS sequence"/>
</dbReference>
<keyword evidence="1" id="KW-1133">Transmembrane helix</keyword>
<proteinExistence type="predicted"/>
<evidence type="ECO:0000313" key="3">
    <source>
        <dbReference type="Proteomes" id="UP000199065"/>
    </source>
</evidence>
<gene>
    <name evidence="2" type="ORF">SAMN05660282_00403</name>
</gene>
<evidence type="ECO:0000256" key="1">
    <source>
        <dbReference type="SAM" id="Phobius"/>
    </source>
</evidence>
<feature type="transmembrane region" description="Helical" evidence="1">
    <location>
        <begin position="12"/>
        <end position="39"/>
    </location>
</feature>
<dbReference type="STRING" id="185761.SAMN05660282_00403"/>
<protein>
    <submittedName>
        <fullName evidence="2">Uncharacterized protein</fullName>
    </submittedName>
</protein>
<dbReference type="RefSeq" id="WP_092283920.1">
    <property type="nucleotide sequence ID" value="NZ_FOPJ01000002.1"/>
</dbReference>
<name>A0A1I2QDD1_9CORY</name>
<evidence type="ECO:0000313" key="2">
    <source>
        <dbReference type="EMBL" id="SFG26298.1"/>
    </source>
</evidence>